<dbReference type="Proteomes" id="UP000049495">
    <property type="component" value="Unassembled WGS sequence"/>
</dbReference>
<evidence type="ECO:0000313" key="2">
    <source>
        <dbReference type="Proteomes" id="UP000049495"/>
    </source>
</evidence>
<dbReference type="EMBL" id="CCJV01000076">
    <property type="protein sequence ID" value="CDT22240.1"/>
    <property type="molecule type" value="Genomic_DNA"/>
</dbReference>
<gene>
    <name evidence="1" type="ORF">VCR5J5_180131</name>
</gene>
<reference evidence="2" key="1">
    <citation type="submission" date="2014-06" db="EMBL/GenBank/DDBJ databases">
        <authorList>
            <person name="Le Roux Frederique"/>
        </authorList>
    </citation>
    <scope>NUCLEOTIDE SEQUENCE [LARGE SCALE GENOMIC DNA]</scope>
    <source>
        <strain evidence="2">J5-5</strain>
    </source>
</reference>
<organism evidence="1 2">
    <name type="scientific">Vibrio crassostreae</name>
    <dbReference type="NCBI Taxonomy" id="246167"/>
    <lineage>
        <taxon>Bacteria</taxon>
        <taxon>Pseudomonadati</taxon>
        <taxon>Pseudomonadota</taxon>
        <taxon>Gammaproteobacteria</taxon>
        <taxon>Vibrionales</taxon>
        <taxon>Vibrionaceae</taxon>
        <taxon>Vibrio</taxon>
    </lineage>
</organism>
<sequence length="418" mass="47111">MTTEYEILVSKLSEALVDIPEPTLRGFGELSPFTSESTFYYQINKDRLGKVITCLESIQSAIRLFDNKMFNTGDGVSLVTMELLARWLVRQAQLVGSKVAVRKLELYLQKSTTSCQNVLAISGIKVHSELNITDSIKLIPFQDLPESHAKEAIYPPFMKPEFALKLGFVPQSSQGYRPPEAAVIINAEISPQIYSEGQLPKPQDFLPMYEFCEFLTLVKSTTPVPVAAWCELSEDTPCAQLFGGGWSGPVVDVLSKTVSTITQQDWDAHKELYLKFLALPQAVRDLLRVPIERLNQARRRGNMADRAIDLGVACEALFLNDKSHKEQISFTLRLRAALFLADEYEERQQLLNFFSSLYSCRSQAAHTGKLDAIMRVTGRGKINSRQLLEEGDDYCVQAIKRIISLGKFPDWNELMLKK</sequence>
<evidence type="ECO:0000313" key="1">
    <source>
        <dbReference type="EMBL" id="CDT22240.1"/>
    </source>
</evidence>
<comment type="caution">
    <text evidence="1">The sequence shown here is derived from an EMBL/GenBank/DDBJ whole genome shotgun (WGS) entry which is preliminary data.</text>
</comment>
<name>A0A822MWW0_9VIBR</name>
<proteinExistence type="predicted"/>
<dbReference type="AlphaFoldDB" id="A0A822MWW0"/>
<accession>A0A822MWW0</accession>
<evidence type="ECO:0008006" key="3">
    <source>
        <dbReference type="Google" id="ProtNLM"/>
    </source>
</evidence>
<protein>
    <recommendedName>
        <fullName evidence="3">Apea-like HEPN domain-containing protein</fullName>
    </recommendedName>
</protein>
<dbReference type="RefSeq" id="WP_055319160.1">
    <property type="nucleotide sequence ID" value="NZ_CAWQCV010000045.1"/>
</dbReference>